<evidence type="ECO:0000313" key="3">
    <source>
        <dbReference type="EMBL" id="PIR06729.1"/>
    </source>
</evidence>
<feature type="transmembrane region" description="Helical" evidence="1">
    <location>
        <begin position="140"/>
        <end position="158"/>
    </location>
</feature>
<accession>A0A2H0NCW2</accession>
<keyword evidence="1" id="KW-1133">Transmembrane helix</keyword>
<reference evidence="3 4" key="1">
    <citation type="submission" date="2017-09" db="EMBL/GenBank/DDBJ databases">
        <title>Depth-based differentiation of microbial function through sediment-hosted aquifers and enrichment of novel symbionts in the deep terrestrial subsurface.</title>
        <authorList>
            <person name="Probst A.J."/>
            <person name="Ladd B."/>
            <person name="Jarett J.K."/>
            <person name="Geller-Mcgrath D.E."/>
            <person name="Sieber C.M."/>
            <person name="Emerson J.B."/>
            <person name="Anantharaman K."/>
            <person name="Thomas B.C."/>
            <person name="Malmstrom R."/>
            <person name="Stieglmeier M."/>
            <person name="Klingl A."/>
            <person name="Woyke T."/>
            <person name="Ryan C.M."/>
            <person name="Banfield J.F."/>
        </authorList>
    </citation>
    <scope>NUCLEOTIDE SEQUENCE [LARGE SCALE GENOMIC DNA]</scope>
    <source>
        <strain evidence="3">CG11_big_fil_rev_8_21_14_0_20_36_20</strain>
    </source>
</reference>
<evidence type="ECO:0000256" key="1">
    <source>
        <dbReference type="SAM" id="Phobius"/>
    </source>
</evidence>
<dbReference type="Pfam" id="PF07907">
    <property type="entry name" value="YibE_F"/>
    <property type="match status" value="1"/>
</dbReference>
<dbReference type="EMBL" id="PCWQ01000010">
    <property type="protein sequence ID" value="PIR06729.1"/>
    <property type="molecule type" value="Genomic_DNA"/>
</dbReference>
<feature type="transmembrane region" description="Helical" evidence="1">
    <location>
        <begin position="116"/>
        <end position="133"/>
    </location>
</feature>
<comment type="caution">
    <text evidence="3">The sequence shown here is derived from an EMBL/GenBank/DDBJ whole genome shotgun (WGS) entry which is preliminary data.</text>
</comment>
<feature type="chain" id="PRO_5013836561" description="YibE/F family protein" evidence="2">
    <location>
        <begin position="22"/>
        <end position="304"/>
    </location>
</feature>
<dbReference type="InterPro" id="IPR012507">
    <property type="entry name" value="YibE_F"/>
</dbReference>
<sequence length="304" mass="34009">MFKKIALFLLLLLLLPTSSSAQEQPKEEMFKARVIEIMQQEEVIDEAGSIIQQDLKLKGLEGNFKNQEIIFEGINDWQILSSQVYKEGDKVIVSYSQDIEGNDVFFVLDYDRSSPILWLTIIFILSVLAIGRWKGLRSLLALIASFIVILKFIIPQILNGANPVMISVIGAIIILIFAIYFTQGINKKAHIANLALIISLLFTALLSFWFTKLAQLTGYSEEASYLMNINQGNLNLQGLLLAGILIGTLGVLDDVIISQVSTVEQLKQANPQLSNRQIYVRSLKVGIGRYPKFKTPCPYDIIGI</sequence>
<feature type="signal peptide" evidence="2">
    <location>
        <begin position="1"/>
        <end position="21"/>
    </location>
</feature>
<evidence type="ECO:0000256" key="2">
    <source>
        <dbReference type="SAM" id="SignalP"/>
    </source>
</evidence>
<dbReference type="PANTHER" id="PTHR41771:SF1">
    <property type="entry name" value="MEMBRANE PROTEIN"/>
    <property type="match status" value="1"/>
</dbReference>
<feature type="transmembrane region" description="Helical" evidence="1">
    <location>
        <begin position="234"/>
        <end position="252"/>
    </location>
</feature>
<protein>
    <recommendedName>
        <fullName evidence="5">YibE/F family protein</fullName>
    </recommendedName>
</protein>
<keyword evidence="1" id="KW-0472">Membrane</keyword>
<gene>
    <name evidence="3" type="ORF">COV55_02715</name>
</gene>
<feature type="transmembrane region" description="Helical" evidence="1">
    <location>
        <begin position="164"/>
        <end position="182"/>
    </location>
</feature>
<feature type="transmembrane region" description="Helical" evidence="1">
    <location>
        <begin position="194"/>
        <end position="214"/>
    </location>
</feature>
<keyword evidence="2" id="KW-0732">Signal</keyword>
<keyword evidence="1" id="KW-0812">Transmembrane</keyword>
<dbReference type="PANTHER" id="PTHR41771">
    <property type="entry name" value="MEMBRANE PROTEIN-RELATED"/>
    <property type="match status" value="1"/>
</dbReference>
<dbReference type="AlphaFoldDB" id="A0A2H0NCW2"/>
<dbReference type="Proteomes" id="UP000230564">
    <property type="component" value="Unassembled WGS sequence"/>
</dbReference>
<evidence type="ECO:0000313" key="4">
    <source>
        <dbReference type="Proteomes" id="UP000230564"/>
    </source>
</evidence>
<organism evidence="3 4">
    <name type="scientific">Candidatus Komeilibacteria bacterium CG11_big_fil_rev_8_21_14_0_20_36_20</name>
    <dbReference type="NCBI Taxonomy" id="1974477"/>
    <lineage>
        <taxon>Bacteria</taxon>
        <taxon>Candidatus Komeiliibacteriota</taxon>
    </lineage>
</organism>
<evidence type="ECO:0008006" key="5">
    <source>
        <dbReference type="Google" id="ProtNLM"/>
    </source>
</evidence>
<name>A0A2H0NCW2_9BACT</name>
<proteinExistence type="predicted"/>